<evidence type="ECO:0000313" key="1">
    <source>
        <dbReference type="EMBL" id="EDW27645.1"/>
    </source>
</evidence>
<dbReference type="EMBL" id="CH479196">
    <property type="protein sequence ID" value="EDW27645.1"/>
    <property type="molecule type" value="Genomic_DNA"/>
</dbReference>
<dbReference type="Proteomes" id="UP000008744">
    <property type="component" value="Unassembled WGS sequence"/>
</dbReference>
<evidence type="ECO:0000313" key="2">
    <source>
        <dbReference type="Proteomes" id="UP000008744"/>
    </source>
</evidence>
<keyword evidence="2" id="KW-1185">Reference proteome</keyword>
<dbReference type="HOGENOM" id="CLU_1604454_0_0_1"/>
<sequence>MERLPGSASYGAGMRPSTTPGAMSVNFIAQTSHTNGPRQPGNHGIYDTQTRIIPMESNAFRFTLRGGLRLNKAEENYSATDKECLAVIWANRILPTPLIQEVLWRLEPRGRTLFDSWWFEQRYRIHRRTPDARVFVTLVGEERRGCNEPKRFHATFKIEGYGLQEE</sequence>
<dbReference type="AlphaFoldDB" id="B4GY18"/>
<organism evidence="2">
    <name type="scientific">Drosophila persimilis</name>
    <name type="common">Fruit fly</name>
    <dbReference type="NCBI Taxonomy" id="7234"/>
    <lineage>
        <taxon>Eukaryota</taxon>
        <taxon>Metazoa</taxon>
        <taxon>Ecdysozoa</taxon>
        <taxon>Arthropoda</taxon>
        <taxon>Hexapoda</taxon>
        <taxon>Insecta</taxon>
        <taxon>Pterygota</taxon>
        <taxon>Neoptera</taxon>
        <taxon>Endopterygota</taxon>
        <taxon>Diptera</taxon>
        <taxon>Brachycera</taxon>
        <taxon>Muscomorpha</taxon>
        <taxon>Ephydroidea</taxon>
        <taxon>Drosophilidae</taxon>
        <taxon>Drosophila</taxon>
        <taxon>Sophophora</taxon>
    </lineage>
</organism>
<proteinExistence type="predicted"/>
<name>B4GY18_DROPE</name>
<gene>
    <name evidence="1" type="primary">Dper\GL20161</name>
    <name evidence="1" type="ORF">Dper_GL20161</name>
</gene>
<accession>B4GY18</accession>
<protein>
    <submittedName>
        <fullName evidence="1">GL20161</fullName>
    </submittedName>
</protein>
<reference evidence="1 2" key="1">
    <citation type="journal article" date="2007" name="Nature">
        <title>Evolution of genes and genomes on the Drosophila phylogeny.</title>
        <authorList>
            <consortium name="Drosophila 12 Genomes Consortium"/>
            <person name="Clark A.G."/>
            <person name="Eisen M.B."/>
            <person name="Smith D.R."/>
            <person name="Bergman C.M."/>
            <person name="Oliver B."/>
            <person name="Markow T.A."/>
            <person name="Kaufman T.C."/>
            <person name="Kellis M."/>
            <person name="Gelbart W."/>
            <person name="Iyer V.N."/>
            <person name="Pollard D.A."/>
            <person name="Sackton T.B."/>
            <person name="Larracuente A.M."/>
            <person name="Singh N.D."/>
            <person name="Abad J.P."/>
            <person name="Abt D.N."/>
            <person name="Adryan B."/>
            <person name="Aguade M."/>
            <person name="Akashi H."/>
            <person name="Anderson W.W."/>
            <person name="Aquadro C.F."/>
            <person name="Ardell D.H."/>
            <person name="Arguello R."/>
            <person name="Artieri C.G."/>
            <person name="Barbash D.A."/>
            <person name="Barker D."/>
            <person name="Barsanti P."/>
            <person name="Batterham P."/>
            <person name="Batzoglou S."/>
            <person name="Begun D."/>
            <person name="Bhutkar A."/>
            <person name="Blanco E."/>
            <person name="Bosak S.A."/>
            <person name="Bradley R.K."/>
            <person name="Brand A.D."/>
            <person name="Brent M.R."/>
            <person name="Brooks A.N."/>
            <person name="Brown R.H."/>
            <person name="Butlin R.K."/>
            <person name="Caggese C."/>
            <person name="Calvi B.R."/>
            <person name="Bernardo de Carvalho A."/>
            <person name="Caspi A."/>
            <person name="Castrezana S."/>
            <person name="Celniker S.E."/>
            <person name="Chang J.L."/>
            <person name="Chapple C."/>
            <person name="Chatterji S."/>
            <person name="Chinwalla A."/>
            <person name="Civetta A."/>
            <person name="Clifton S.W."/>
            <person name="Comeron J.M."/>
            <person name="Costello J.C."/>
            <person name="Coyne J.A."/>
            <person name="Daub J."/>
            <person name="David R.G."/>
            <person name="Delcher A.L."/>
            <person name="Delehaunty K."/>
            <person name="Do C.B."/>
            <person name="Ebling H."/>
            <person name="Edwards K."/>
            <person name="Eickbush T."/>
            <person name="Evans J.D."/>
            <person name="Filipski A."/>
            <person name="Findeiss S."/>
            <person name="Freyhult E."/>
            <person name="Fulton L."/>
            <person name="Fulton R."/>
            <person name="Garcia A.C."/>
            <person name="Gardiner A."/>
            <person name="Garfield D.A."/>
            <person name="Garvin B.E."/>
            <person name="Gibson G."/>
            <person name="Gilbert D."/>
            <person name="Gnerre S."/>
            <person name="Godfrey J."/>
            <person name="Good R."/>
            <person name="Gotea V."/>
            <person name="Gravely B."/>
            <person name="Greenberg A.J."/>
            <person name="Griffiths-Jones S."/>
            <person name="Gross S."/>
            <person name="Guigo R."/>
            <person name="Gustafson E.A."/>
            <person name="Haerty W."/>
            <person name="Hahn M.W."/>
            <person name="Halligan D.L."/>
            <person name="Halpern A.L."/>
            <person name="Halter G.M."/>
            <person name="Han M.V."/>
            <person name="Heger A."/>
            <person name="Hillier L."/>
            <person name="Hinrichs A.S."/>
            <person name="Holmes I."/>
            <person name="Hoskins R.A."/>
            <person name="Hubisz M.J."/>
            <person name="Hultmark D."/>
            <person name="Huntley M.A."/>
            <person name="Jaffe D.B."/>
            <person name="Jagadeeshan S."/>
            <person name="Jeck W.R."/>
            <person name="Johnson J."/>
            <person name="Jones C.D."/>
            <person name="Jordan W.C."/>
            <person name="Karpen G.H."/>
            <person name="Kataoka E."/>
            <person name="Keightley P.D."/>
            <person name="Kheradpour P."/>
            <person name="Kirkness E.F."/>
            <person name="Koerich L.B."/>
            <person name="Kristiansen K."/>
            <person name="Kudrna D."/>
            <person name="Kulathinal R.J."/>
            <person name="Kumar S."/>
            <person name="Kwok R."/>
            <person name="Lander E."/>
            <person name="Langley C.H."/>
            <person name="Lapoint R."/>
            <person name="Lazzaro B.P."/>
            <person name="Lee S.J."/>
            <person name="Levesque L."/>
            <person name="Li R."/>
            <person name="Lin C.F."/>
            <person name="Lin M.F."/>
            <person name="Lindblad-Toh K."/>
            <person name="Llopart A."/>
            <person name="Long M."/>
            <person name="Low L."/>
            <person name="Lozovsky E."/>
            <person name="Lu J."/>
            <person name="Luo M."/>
            <person name="Machado C.A."/>
            <person name="Makalowski W."/>
            <person name="Marzo M."/>
            <person name="Matsuda M."/>
            <person name="Matzkin L."/>
            <person name="McAllister B."/>
            <person name="McBride C.S."/>
            <person name="McKernan B."/>
            <person name="McKernan K."/>
            <person name="Mendez-Lago M."/>
            <person name="Minx P."/>
            <person name="Mollenhauer M.U."/>
            <person name="Montooth K."/>
            <person name="Mount S.M."/>
            <person name="Mu X."/>
            <person name="Myers E."/>
            <person name="Negre B."/>
            <person name="Newfeld S."/>
            <person name="Nielsen R."/>
            <person name="Noor M.A."/>
            <person name="O'Grady P."/>
            <person name="Pachter L."/>
            <person name="Papaceit M."/>
            <person name="Parisi M.J."/>
            <person name="Parisi M."/>
            <person name="Parts L."/>
            <person name="Pedersen J.S."/>
            <person name="Pesole G."/>
            <person name="Phillippy A.M."/>
            <person name="Ponting C.P."/>
            <person name="Pop M."/>
            <person name="Porcelli D."/>
            <person name="Powell J.R."/>
            <person name="Prohaska S."/>
            <person name="Pruitt K."/>
            <person name="Puig M."/>
            <person name="Quesneville H."/>
            <person name="Ram K.R."/>
            <person name="Rand D."/>
            <person name="Rasmussen M.D."/>
            <person name="Reed L.K."/>
            <person name="Reenan R."/>
            <person name="Reily A."/>
            <person name="Remington K.A."/>
            <person name="Rieger T.T."/>
            <person name="Ritchie M.G."/>
            <person name="Robin C."/>
            <person name="Rogers Y.H."/>
            <person name="Rohde C."/>
            <person name="Rozas J."/>
            <person name="Rubenfield M.J."/>
            <person name="Ruiz A."/>
            <person name="Russo S."/>
            <person name="Salzberg S.L."/>
            <person name="Sanchez-Gracia A."/>
            <person name="Saranga D.J."/>
            <person name="Sato H."/>
            <person name="Schaeffer S.W."/>
            <person name="Schatz M.C."/>
            <person name="Schlenke T."/>
            <person name="Schwartz R."/>
            <person name="Segarra C."/>
            <person name="Singh R.S."/>
            <person name="Sirot L."/>
            <person name="Sirota M."/>
            <person name="Sisneros N.B."/>
            <person name="Smith C.D."/>
            <person name="Smith T.F."/>
            <person name="Spieth J."/>
            <person name="Stage D.E."/>
            <person name="Stark A."/>
            <person name="Stephan W."/>
            <person name="Strausberg R.L."/>
            <person name="Strempel S."/>
            <person name="Sturgill D."/>
            <person name="Sutton G."/>
            <person name="Sutton G.G."/>
            <person name="Tao W."/>
            <person name="Teichmann S."/>
            <person name="Tobari Y.N."/>
            <person name="Tomimura Y."/>
            <person name="Tsolas J.M."/>
            <person name="Valente V.L."/>
            <person name="Venter E."/>
            <person name="Venter J.C."/>
            <person name="Vicario S."/>
            <person name="Vieira F.G."/>
            <person name="Vilella A.J."/>
            <person name="Villasante A."/>
            <person name="Walenz B."/>
            <person name="Wang J."/>
            <person name="Wasserman M."/>
            <person name="Watts T."/>
            <person name="Wilson D."/>
            <person name="Wilson R.K."/>
            <person name="Wing R.A."/>
            <person name="Wolfner M.F."/>
            <person name="Wong A."/>
            <person name="Wong G.K."/>
            <person name="Wu C.I."/>
            <person name="Wu G."/>
            <person name="Yamamoto D."/>
            <person name="Yang H.P."/>
            <person name="Yang S.P."/>
            <person name="Yorke J.A."/>
            <person name="Yoshida K."/>
            <person name="Zdobnov E."/>
            <person name="Zhang P."/>
            <person name="Zhang Y."/>
            <person name="Zimin A.V."/>
            <person name="Baldwin J."/>
            <person name="Abdouelleil A."/>
            <person name="Abdulkadir J."/>
            <person name="Abebe A."/>
            <person name="Abera B."/>
            <person name="Abreu J."/>
            <person name="Acer S.C."/>
            <person name="Aftuck L."/>
            <person name="Alexander A."/>
            <person name="An P."/>
            <person name="Anderson E."/>
            <person name="Anderson S."/>
            <person name="Arachi H."/>
            <person name="Azer M."/>
            <person name="Bachantsang P."/>
            <person name="Barry A."/>
            <person name="Bayul T."/>
            <person name="Berlin A."/>
            <person name="Bessette D."/>
            <person name="Bloom T."/>
            <person name="Blye J."/>
            <person name="Boguslavskiy L."/>
            <person name="Bonnet C."/>
            <person name="Boukhgalter B."/>
            <person name="Bourzgui I."/>
            <person name="Brown A."/>
            <person name="Cahill P."/>
            <person name="Channer S."/>
            <person name="Cheshatsang Y."/>
            <person name="Chuda L."/>
            <person name="Citroen M."/>
            <person name="Collymore A."/>
            <person name="Cooke P."/>
            <person name="Costello M."/>
            <person name="D'Aco K."/>
            <person name="Daza R."/>
            <person name="De Haan G."/>
            <person name="DeGray S."/>
            <person name="DeMaso C."/>
            <person name="Dhargay N."/>
            <person name="Dooley K."/>
            <person name="Dooley E."/>
            <person name="Doricent M."/>
            <person name="Dorje P."/>
            <person name="Dorjee K."/>
            <person name="Dupes A."/>
            <person name="Elong R."/>
            <person name="Falk J."/>
            <person name="Farina A."/>
            <person name="Faro S."/>
            <person name="Ferguson D."/>
            <person name="Fisher S."/>
            <person name="Foley C.D."/>
            <person name="Franke A."/>
            <person name="Friedrich D."/>
            <person name="Gadbois L."/>
            <person name="Gearin G."/>
            <person name="Gearin C.R."/>
            <person name="Giannoukos G."/>
            <person name="Goode T."/>
            <person name="Graham J."/>
            <person name="Grandbois E."/>
            <person name="Grewal S."/>
            <person name="Gyaltsen K."/>
            <person name="Hafez N."/>
            <person name="Hagos B."/>
            <person name="Hall J."/>
            <person name="Henson C."/>
            <person name="Hollinger A."/>
            <person name="Honan T."/>
            <person name="Huard M.D."/>
            <person name="Hughes L."/>
            <person name="Hurhula B."/>
            <person name="Husby M.E."/>
            <person name="Kamat A."/>
            <person name="Kanga B."/>
            <person name="Kashin S."/>
            <person name="Khazanovich D."/>
            <person name="Kisner P."/>
            <person name="Lance K."/>
            <person name="Lara M."/>
            <person name="Lee W."/>
            <person name="Lennon N."/>
            <person name="Letendre F."/>
            <person name="LeVine R."/>
            <person name="Lipovsky A."/>
            <person name="Liu X."/>
            <person name="Liu J."/>
            <person name="Liu S."/>
            <person name="Lokyitsang T."/>
            <person name="Lokyitsang Y."/>
            <person name="Lubonja R."/>
            <person name="Lui A."/>
            <person name="MacDonald P."/>
            <person name="Magnisalis V."/>
            <person name="Maru K."/>
            <person name="Matthews C."/>
            <person name="McCusker W."/>
            <person name="McDonough S."/>
            <person name="Mehta T."/>
            <person name="Meldrim J."/>
            <person name="Meneus L."/>
            <person name="Mihai O."/>
            <person name="Mihalev A."/>
            <person name="Mihova T."/>
            <person name="Mittelman R."/>
            <person name="Mlenga V."/>
            <person name="Montmayeur A."/>
            <person name="Mulrain L."/>
            <person name="Navidi A."/>
            <person name="Naylor J."/>
            <person name="Negash T."/>
            <person name="Nguyen T."/>
            <person name="Nguyen N."/>
            <person name="Nicol R."/>
            <person name="Norbu C."/>
            <person name="Norbu N."/>
            <person name="Novod N."/>
            <person name="O'Neill B."/>
            <person name="Osman S."/>
            <person name="Markiewicz E."/>
            <person name="Oyono O.L."/>
            <person name="Patti C."/>
            <person name="Phunkhang P."/>
            <person name="Pierre F."/>
            <person name="Priest M."/>
            <person name="Raghuraman S."/>
            <person name="Rege F."/>
            <person name="Reyes R."/>
            <person name="Rise C."/>
            <person name="Rogov P."/>
            <person name="Ross K."/>
            <person name="Ryan E."/>
            <person name="Settipalli S."/>
            <person name="Shea T."/>
            <person name="Sherpa N."/>
            <person name="Shi L."/>
            <person name="Shih D."/>
            <person name="Sparrow T."/>
            <person name="Spaulding J."/>
            <person name="Stalker J."/>
            <person name="Stange-Thomann N."/>
            <person name="Stavropoulos S."/>
            <person name="Stone C."/>
            <person name="Strader C."/>
            <person name="Tesfaye S."/>
            <person name="Thomson T."/>
            <person name="Thoulutsang Y."/>
            <person name="Thoulutsang D."/>
            <person name="Topham K."/>
            <person name="Topping I."/>
            <person name="Tsamla T."/>
            <person name="Vassiliev H."/>
            <person name="Vo A."/>
            <person name="Wangchuk T."/>
            <person name="Wangdi T."/>
            <person name="Weiand M."/>
            <person name="Wilkinson J."/>
            <person name="Wilson A."/>
            <person name="Yadav S."/>
            <person name="Young G."/>
            <person name="Yu Q."/>
            <person name="Zembek L."/>
            <person name="Zhong D."/>
            <person name="Zimmer A."/>
            <person name="Zwirko Z."/>
            <person name="Jaffe D.B."/>
            <person name="Alvarez P."/>
            <person name="Brockman W."/>
            <person name="Butler J."/>
            <person name="Chin C."/>
            <person name="Gnerre S."/>
            <person name="Grabherr M."/>
            <person name="Kleber M."/>
            <person name="Mauceli E."/>
            <person name="MacCallum I."/>
        </authorList>
    </citation>
    <scope>NUCLEOTIDE SEQUENCE [LARGE SCALE GENOMIC DNA]</scope>
    <source>
        <strain evidence="2">MSH-3 / Tucson 14011-0111.49</strain>
    </source>
</reference>